<comment type="function">
    <text evidence="9">Essential component of the signal peptidase complex (SPC) which catalyzes the cleavage of N-terminal signal sequences from nascent proteins as they are translocated into the lumen of the endoplasmic reticulum. Essential for the SPC catalytic activity, possibly by stabilizing and positioning the active center of the complex close to the lumenal surface.</text>
</comment>
<keyword evidence="4 10" id="KW-0256">Endoplasmic reticulum</keyword>
<evidence type="ECO:0000256" key="11">
    <source>
        <dbReference type="SAM" id="Phobius"/>
    </source>
</evidence>
<organism evidence="12 13">
    <name type="scientific">Trachymyrmex cornetzi</name>
    <dbReference type="NCBI Taxonomy" id="471704"/>
    <lineage>
        <taxon>Eukaryota</taxon>
        <taxon>Metazoa</taxon>
        <taxon>Ecdysozoa</taxon>
        <taxon>Arthropoda</taxon>
        <taxon>Hexapoda</taxon>
        <taxon>Insecta</taxon>
        <taxon>Pterygota</taxon>
        <taxon>Neoptera</taxon>
        <taxon>Endopterygota</taxon>
        <taxon>Hymenoptera</taxon>
        <taxon>Apocrita</taxon>
        <taxon>Aculeata</taxon>
        <taxon>Formicoidea</taxon>
        <taxon>Formicidae</taxon>
        <taxon>Myrmicinae</taxon>
        <taxon>Trachymyrmex</taxon>
    </lineage>
</organism>
<evidence type="ECO:0000256" key="7">
    <source>
        <dbReference type="ARBA" id="ARBA00023136"/>
    </source>
</evidence>
<dbReference type="EMBL" id="KQ979592">
    <property type="protein sequence ID" value="KYN20543.1"/>
    <property type="molecule type" value="Genomic_DNA"/>
</dbReference>
<keyword evidence="7 10" id="KW-0472">Membrane</keyword>
<dbReference type="GO" id="GO:0005787">
    <property type="term" value="C:signal peptidase complex"/>
    <property type="evidence" value="ECO:0007669"/>
    <property type="project" value="UniProtKB-UniRule"/>
</dbReference>
<keyword evidence="5" id="KW-0735">Signal-anchor</keyword>
<sequence length="198" mass="22608">MHTFLTRGNAILAYTLSVSACLTFCCFLSTVFIDYRANATLNTVKVVVKNVPDYSASREKNDLEPCSTFTGLSNYFFNSYILNYICLTKLSHLTPLFNWNVKQLFLYLTAEYQTENNEFNQVVLWDKIVLRGDNAVLDFKNMNTKYYFWDDGKGLRGNKNVTLTLSWNIIPNAGLLPSVNALGSHTFAFPPEYTTLRV</sequence>
<evidence type="ECO:0000256" key="8">
    <source>
        <dbReference type="ARBA" id="ARBA00029556"/>
    </source>
</evidence>
<dbReference type="STRING" id="471704.A0A195E5U9"/>
<evidence type="ECO:0000256" key="4">
    <source>
        <dbReference type="ARBA" id="ARBA00022824"/>
    </source>
</evidence>
<evidence type="ECO:0000256" key="5">
    <source>
        <dbReference type="ARBA" id="ARBA00022968"/>
    </source>
</evidence>
<comment type="subcellular location">
    <subcellularLocation>
        <location evidence="1">Endoplasmic reticulum membrane</location>
        <topology evidence="1">Single-pass type II membrane protein</topology>
    </subcellularLocation>
</comment>
<accession>A0A195E5U9</accession>
<dbReference type="PIRSF" id="PIRSF016089">
    <property type="entry name" value="SPC22"/>
    <property type="match status" value="1"/>
</dbReference>
<dbReference type="PANTHER" id="PTHR12804:SF0">
    <property type="entry name" value="SIGNAL PEPTIDASE COMPLEX SUBUNIT 3"/>
    <property type="match status" value="1"/>
</dbReference>
<dbReference type="InterPro" id="IPR007653">
    <property type="entry name" value="SPC3"/>
</dbReference>
<evidence type="ECO:0000256" key="2">
    <source>
        <dbReference type="ARBA" id="ARBA00009289"/>
    </source>
</evidence>
<proteinExistence type="inferred from homology"/>
<reference evidence="12 13" key="1">
    <citation type="submission" date="2015-09" db="EMBL/GenBank/DDBJ databases">
        <title>Trachymyrmex cornetzi WGS genome.</title>
        <authorList>
            <person name="Nygaard S."/>
            <person name="Hu H."/>
            <person name="Boomsma J."/>
            <person name="Zhang G."/>
        </authorList>
    </citation>
    <scope>NUCLEOTIDE SEQUENCE [LARGE SCALE GENOMIC DNA]</scope>
    <source>
        <strain evidence="12">Tcor2-1</strain>
        <tissue evidence="12">Whole body</tissue>
    </source>
</reference>
<evidence type="ECO:0000256" key="3">
    <source>
        <dbReference type="ARBA" id="ARBA00022692"/>
    </source>
</evidence>
<evidence type="ECO:0000256" key="10">
    <source>
        <dbReference type="PIRNR" id="PIRNR016089"/>
    </source>
</evidence>
<dbReference type="GO" id="GO:0045047">
    <property type="term" value="P:protein targeting to ER"/>
    <property type="evidence" value="ECO:0007669"/>
    <property type="project" value="TreeGrafter"/>
</dbReference>
<keyword evidence="13" id="KW-1185">Reference proteome</keyword>
<keyword evidence="3 11" id="KW-0812">Transmembrane</keyword>
<dbReference type="Proteomes" id="UP000078492">
    <property type="component" value="Unassembled WGS sequence"/>
</dbReference>
<feature type="transmembrane region" description="Helical" evidence="11">
    <location>
        <begin position="12"/>
        <end position="33"/>
    </location>
</feature>
<evidence type="ECO:0000256" key="1">
    <source>
        <dbReference type="ARBA" id="ARBA00004648"/>
    </source>
</evidence>
<dbReference type="AlphaFoldDB" id="A0A195E5U9"/>
<evidence type="ECO:0000313" key="13">
    <source>
        <dbReference type="Proteomes" id="UP000078492"/>
    </source>
</evidence>
<dbReference type="GO" id="GO:0006465">
    <property type="term" value="P:signal peptide processing"/>
    <property type="evidence" value="ECO:0007669"/>
    <property type="project" value="UniProtKB-UniRule"/>
</dbReference>
<evidence type="ECO:0000256" key="9">
    <source>
        <dbReference type="ARBA" id="ARBA00046080"/>
    </source>
</evidence>
<protein>
    <recommendedName>
        <fullName evidence="8 10">Signal peptidase complex subunit 3</fullName>
    </recommendedName>
</protein>
<keyword evidence="6 11" id="KW-1133">Transmembrane helix</keyword>
<evidence type="ECO:0000256" key="6">
    <source>
        <dbReference type="ARBA" id="ARBA00022989"/>
    </source>
</evidence>
<comment type="similarity">
    <text evidence="2 10">Belongs to the SPCS3 family.</text>
</comment>
<evidence type="ECO:0000313" key="12">
    <source>
        <dbReference type="EMBL" id="KYN20543.1"/>
    </source>
</evidence>
<dbReference type="Pfam" id="PF04573">
    <property type="entry name" value="SPC22"/>
    <property type="match status" value="2"/>
</dbReference>
<dbReference type="PANTHER" id="PTHR12804">
    <property type="entry name" value="MICROSOMAL SIGNAL PEPTIDASE 23 KD SUBUNIT SPC22/23"/>
    <property type="match status" value="1"/>
</dbReference>
<gene>
    <name evidence="12" type="ORF">ALC57_07032</name>
</gene>
<name>A0A195E5U9_9HYME</name>
<dbReference type="PROSITE" id="PS51257">
    <property type="entry name" value="PROKAR_LIPOPROTEIN"/>
    <property type="match status" value="1"/>
</dbReference>